<evidence type="ECO:0000313" key="1">
    <source>
        <dbReference type="EMBL" id="PYB73313.1"/>
    </source>
</evidence>
<reference evidence="1 2" key="1">
    <citation type="submission" date="2018-06" db="EMBL/GenBank/DDBJ databases">
        <title>Rhizobium wuzhouense sp. nov., isolated from roots of Oryza officinalis.</title>
        <authorList>
            <person name="Yuan T."/>
        </authorList>
    </citation>
    <scope>NUCLEOTIDE SEQUENCE [LARGE SCALE GENOMIC DNA]</scope>
    <source>
        <strain evidence="1 2">W44</strain>
    </source>
</reference>
<keyword evidence="2" id="KW-1185">Reference proteome</keyword>
<name>A0ABX5NR10_9HYPH</name>
<dbReference type="Proteomes" id="UP000247536">
    <property type="component" value="Unassembled WGS sequence"/>
</dbReference>
<accession>A0ABX5NR10</accession>
<protein>
    <recommendedName>
        <fullName evidence="3">DUF1127 domain-containing protein</fullName>
    </recommendedName>
</protein>
<comment type="caution">
    <text evidence="1">The sequence shown here is derived from an EMBL/GenBank/DDBJ whole genome shotgun (WGS) entry which is preliminary data.</text>
</comment>
<sequence>MVSAISRILPFDRLVSFLWSGLFRSRRRRHLIHIDDISDDLLRDIGMANRLSGADARGDLWRHRGGVDDYLRPGPL</sequence>
<organism evidence="1 2">
    <name type="scientific">Rhizobium wuzhouense</name>
    <dbReference type="NCBI Taxonomy" id="1986026"/>
    <lineage>
        <taxon>Bacteria</taxon>
        <taxon>Pseudomonadati</taxon>
        <taxon>Pseudomonadota</taxon>
        <taxon>Alphaproteobacteria</taxon>
        <taxon>Hyphomicrobiales</taxon>
        <taxon>Rhizobiaceae</taxon>
        <taxon>Rhizobium/Agrobacterium group</taxon>
        <taxon>Rhizobium</taxon>
    </lineage>
</organism>
<gene>
    <name evidence="1" type="ORF">DMY87_13515</name>
</gene>
<dbReference type="EMBL" id="QJRY01000004">
    <property type="protein sequence ID" value="PYB73313.1"/>
    <property type="molecule type" value="Genomic_DNA"/>
</dbReference>
<proteinExistence type="predicted"/>
<evidence type="ECO:0008006" key="3">
    <source>
        <dbReference type="Google" id="ProtNLM"/>
    </source>
</evidence>
<evidence type="ECO:0000313" key="2">
    <source>
        <dbReference type="Proteomes" id="UP000247536"/>
    </source>
</evidence>